<evidence type="ECO:0000313" key="8">
    <source>
        <dbReference type="EMBL" id="SJZ39536.1"/>
    </source>
</evidence>
<accession>A0A1T4KAX4</accession>
<protein>
    <recommendedName>
        <fullName evidence="7">ATP synthase subunit delta</fullName>
    </recommendedName>
    <alternativeName>
        <fullName evidence="7">ATP synthase F(1) sector subunit delta</fullName>
    </alternativeName>
    <alternativeName>
        <fullName evidence="7">F-type ATPase subunit delta</fullName>
        <shortName evidence="7">F-ATPase subunit delta</shortName>
    </alternativeName>
</protein>
<dbReference type="OrthoDB" id="9802471at2"/>
<dbReference type="AlphaFoldDB" id="A0A1T4KAX4"/>
<comment type="function">
    <text evidence="7">This protein is part of the stalk that links CF(0) to CF(1). It either transmits conformational changes from CF(0) to CF(1) or is implicated in proton conduction.</text>
</comment>
<proteinExistence type="inferred from homology"/>
<name>A0A1T4KAX4_9FIRM</name>
<dbReference type="GO" id="GO:0045259">
    <property type="term" value="C:proton-transporting ATP synthase complex"/>
    <property type="evidence" value="ECO:0007669"/>
    <property type="project" value="UniProtKB-KW"/>
</dbReference>
<evidence type="ECO:0000313" key="9">
    <source>
        <dbReference type="Proteomes" id="UP000243297"/>
    </source>
</evidence>
<organism evidence="8 9">
    <name type="scientific">Anaerorhabdus furcosa</name>
    <dbReference type="NCBI Taxonomy" id="118967"/>
    <lineage>
        <taxon>Bacteria</taxon>
        <taxon>Bacillati</taxon>
        <taxon>Bacillota</taxon>
        <taxon>Erysipelotrichia</taxon>
        <taxon>Erysipelotrichales</taxon>
        <taxon>Erysipelotrichaceae</taxon>
        <taxon>Anaerorhabdus</taxon>
    </lineage>
</organism>
<comment type="function">
    <text evidence="7">F(1)F(0) ATP synthase produces ATP from ADP in the presence of a proton or sodium gradient. F-type ATPases consist of two structural domains, F(1) containing the extramembraneous catalytic core and F(0) containing the membrane proton channel, linked together by a central stalk and a peripheral stalk. During catalysis, ATP synthesis in the catalytic domain of F(1) is coupled via a rotary mechanism of the central stalk subunits to proton translocation.</text>
</comment>
<dbReference type="Gene3D" id="1.10.520.20">
    <property type="entry name" value="N-terminal domain of the delta subunit of the F1F0-ATP synthase"/>
    <property type="match status" value="1"/>
</dbReference>
<keyword evidence="4 7" id="KW-0406">Ion transport</keyword>
<evidence type="ECO:0000256" key="7">
    <source>
        <dbReference type="HAMAP-Rule" id="MF_01416"/>
    </source>
</evidence>
<dbReference type="SUPFAM" id="SSF47928">
    <property type="entry name" value="N-terminal domain of the delta subunit of the F1F0-ATP synthase"/>
    <property type="match status" value="1"/>
</dbReference>
<evidence type="ECO:0000256" key="5">
    <source>
        <dbReference type="ARBA" id="ARBA00023136"/>
    </source>
</evidence>
<dbReference type="InterPro" id="IPR000711">
    <property type="entry name" value="ATPase_OSCP/dsu"/>
</dbReference>
<evidence type="ECO:0000256" key="1">
    <source>
        <dbReference type="ARBA" id="ARBA00004370"/>
    </source>
</evidence>
<evidence type="ECO:0000256" key="3">
    <source>
        <dbReference type="ARBA" id="ARBA00022781"/>
    </source>
</evidence>
<dbReference type="HAMAP" id="MF_01416">
    <property type="entry name" value="ATP_synth_delta_bact"/>
    <property type="match status" value="1"/>
</dbReference>
<keyword evidence="5 7" id="KW-0472">Membrane</keyword>
<keyword evidence="7" id="KW-1003">Cell membrane</keyword>
<dbReference type="NCBIfam" id="TIGR01145">
    <property type="entry name" value="ATP_synt_delta"/>
    <property type="match status" value="1"/>
</dbReference>
<dbReference type="PANTHER" id="PTHR11910">
    <property type="entry name" value="ATP SYNTHASE DELTA CHAIN"/>
    <property type="match status" value="1"/>
</dbReference>
<dbReference type="GO" id="GO:0046933">
    <property type="term" value="F:proton-transporting ATP synthase activity, rotational mechanism"/>
    <property type="evidence" value="ECO:0007669"/>
    <property type="project" value="UniProtKB-UniRule"/>
</dbReference>
<dbReference type="STRING" id="118967.SAMN02745191_0447"/>
<gene>
    <name evidence="7" type="primary">atpH</name>
    <name evidence="8" type="ORF">SAMN02745191_0447</name>
</gene>
<dbReference type="RefSeq" id="WP_078710885.1">
    <property type="nucleotide sequence ID" value="NZ_FUWY01000001.1"/>
</dbReference>
<evidence type="ECO:0000256" key="4">
    <source>
        <dbReference type="ARBA" id="ARBA00023065"/>
    </source>
</evidence>
<evidence type="ECO:0000256" key="2">
    <source>
        <dbReference type="ARBA" id="ARBA00022448"/>
    </source>
</evidence>
<dbReference type="GO" id="GO:0005886">
    <property type="term" value="C:plasma membrane"/>
    <property type="evidence" value="ECO:0007669"/>
    <property type="project" value="UniProtKB-SubCell"/>
</dbReference>
<keyword evidence="3 7" id="KW-0375">Hydrogen ion transport</keyword>
<dbReference type="Pfam" id="PF00213">
    <property type="entry name" value="OSCP"/>
    <property type="match status" value="1"/>
</dbReference>
<dbReference type="Proteomes" id="UP000243297">
    <property type="component" value="Unassembled WGS sequence"/>
</dbReference>
<evidence type="ECO:0000256" key="6">
    <source>
        <dbReference type="ARBA" id="ARBA00023310"/>
    </source>
</evidence>
<sequence length="177" mass="20588">MDQLAERYGTALFELAMEENQVNEWQKQAKVIQVTLTPDMNKFFVAEQITKEEKKEVLIKAFKDVLSPRMLDFVCLLVDHHRFTQVHSILTSFNSSCNQSKNIKEGFVYSARPLTENQIHEIEEVMSKKTSFQCELINRIDARLISGFKVVIDNEVVDTSMKNRIMNMKRELLKGAR</sequence>
<keyword evidence="7" id="KW-0139">CF(1)</keyword>
<reference evidence="9" key="1">
    <citation type="submission" date="2017-02" db="EMBL/GenBank/DDBJ databases">
        <authorList>
            <person name="Varghese N."/>
            <person name="Submissions S."/>
        </authorList>
    </citation>
    <scope>NUCLEOTIDE SEQUENCE [LARGE SCALE GENOMIC DNA]</scope>
    <source>
        <strain evidence="9">ATCC 25662</strain>
    </source>
</reference>
<dbReference type="InterPro" id="IPR026015">
    <property type="entry name" value="ATP_synth_OSCP/delta_N_sf"/>
</dbReference>
<dbReference type="PRINTS" id="PR00125">
    <property type="entry name" value="ATPASEDELTA"/>
</dbReference>
<comment type="subcellular location">
    <subcellularLocation>
        <location evidence="7">Cell membrane</location>
        <topology evidence="7">Peripheral membrane protein</topology>
    </subcellularLocation>
    <subcellularLocation>
        <location evidence="1">Membrane</location>
    </subcellularLocation>
</comment>
<dbReference type="EMBL" id="FUWY01000001">
    <property type="protein sequence ID" value="SJZ39536.1"/>
    <property type="molecule type" value="Genomic_DNA"/>
</dbReference>
<keyword evidence="6 7" id="KW-0066">ATP synthesis</keyword>
<keyword evidence="9" id="KW-1185">Reference proteome</keyword>
<comment type="similarity">
    <text evidence="7">Belongs to the ATPase delta chain family.</text>
</comment>
<keyword evidence="2 7" id="KW-0813">Transport</keyword>